<protein>
    <submittedName>
        <fullName evidence="1">27365_t:CDS:1</fullName>
    </submittedName>
</protein>
<keyword evidence="2" id="KW-1185">Reference proteome</keyword>
<dbReference type="Proteomes" id="UP000789920">
    <property type="component" value="Unassembled WGS sequence"/>
</dbReference>
<comment type="caution">
    <text evidence="1">The sequence shown here is derived from an EMBL/GenBank/DDBJ whole genome shotgun (WGS) entry which is preliminary data.</text>
</comment>
<evidence type="ECO:0000313" key="1">
    <source>
        <dbReference type="EMBL" id="CAG8799480.1"/>
    </source>
</evidence>
<proteinExistence type="predicted"/>
<feature type="non-terminal residue" evidence="1">
    <location>
        <position position="1"/>
    </location>
</feature>
<name>A0ACA9RM65_9GLOM</name>
<gene>
    <name evidence="1" type="ORF">RPERSI_LOCUS20733</name>
</gene>
<dbReference type="EMBL" id="CAJVQC010059123">
    <property type="protein sequence ID" value="CAG8799480.1"/>
    <property type="molecule type" value="Genomic_DNA"/>
</dbReference>
<reference evidence="1" key="1">
    <citation type="submission" date="2021-06" db="EMBL/GenBank/DDBJ databases">
        <authorList>
            <person name="Kallberg Y."/>
            <person name="Tangrot J."/>
            <person name="Rosling A."/>
        </authorList>
    </citation>
    <scope>NUCLEOTIDE SEQUENCE</scope>
    <source>
        <strain evidence="1">MA461A</strain>
    </source>
</reference>
<evidence type="ECO:0000313" key="2">
    <source>
        <dbReference type="Proteomes" id="UP000789920"/>
    </source>
</evidence>
<organism evidence="1 2">
    <name type="scientific">Racocetra persica</name>
    <dbReference type="NCBI Taxonomy" id="160502"/>
    <lineage>
        <taxon>Eukaryota</taxon>
        <taxon>Fungi</taxon>
        <taxon>Fungi incertae sedis</taxon>
        <taxon>Mucoromycota</taxon>
        <taxon>Glomeromycotina</taxon>
        <taxon>Glomeromycetes</taxon>
        <taxon>Diversisporales</taxon>
        <taxon>Gigasporaceae</taxon>
        <taxon>Racocetra</taxon>
    </lineage>
</organism>
<sequence>YALSDIIHDYEKIGEKLLKDYNKIAGSGPNEVDCGARTLNEVRKNCIIDLMMNTTSNIVESYLEDIESDAPDNFHFHHLQYNLDDTRKATLIFDILYFNDW</sequence>
<accession>A0ACA9RM65</accession>